<keyword evidence="1 4" id="KW-0238">DNA-binding</keyword>
<dbReference type="GO" id="GO:0003697">
    <property type="term" value="F:single-stranded DNA binding"/>
    <property type="evidence" value="ECO:0007669"/>
    <property type="project" value="InterPro"/>
</dbReference>
<dbReference type="HAMAP" id="MF_00984">
    <property type="entry name" value="SSB"/>
    <property type="match status" value="1"/>
</dbReference>
<dbReference type="EMBL" id="MT142956">
    <property type="protein sequence ID" value="QJA91043.1"/>
    <property type="molecule type" value="Genomic_DNA"/>
</dbReference>
<dbReference type="InterPro" id="IPR012340">
    <property type="entry name" value="NA-bd_OB-fold"/>
</dbReference>
<protein>
    <submittedName>
        <fullName evidence="4">Putative single-stranded DNA-binding protein</fullName>
    </submittedName>
</protein>
<evidence type="ECO:0000259" key="3">
    <source>
        <dbReference type="PROSITE" id="PS51304"/>
    </source>
</evidence>
<accession>A0A6M3L9A8</accession>
<dbReference type="Gene3D" id="2.40.50.140">
    <property type="entry name" value="Nucleic acid-binding proteins"/>
    <property type="match status" value="1"/>
</dbReference>
<dbReference type="SUPFAM" id="SSF50249">
    <property type="entry name" value="Nucleic acid-binding proteins"/>
    <property type="match status" value="1"/>
</dbReference>
<dbReference type="AlphaFoldDB" id="A0A6M3L9A8"/>
<dbReference type="PANTHER" id="PTHR10302:SF27">
    <property type="entry name" value="SINGLE-STRANDED DNA-BINDING PROTEIN"/>
    <property type="match status" value="1"/>
</dbReference>
<dbReference type="PANTHER" id="PTHR10302">
    <property type="entry name" value="SINGLE-STRANDED DNA-BINDING PROTEIN"/>
    <property type="match status" value="1"/>
</dbReference>
<sequence>MPSLNRATIIGHLGADAEVRFTPSGNKVVNFRVATNEGKNKDGEERPPEWHSIVCWKYAADRAEGFKKGDCVYVEGKLQTRSWEDDQGAKRFSTEIVGWQVAKIEREPKKDRKPDAPQPGEDDIPF</sequence>
<organism evidence="4">
    <name type="scientific">viral metagenome</name>
    <dbReference type="NCBI Taxonomy" id="1070528"/>
    <lineage>
        <taxon>unclassified sequences</taxon>
        <taxon>metagenomes</taxon>
        <taxon>organismal metagenomes</taxon>
    </lineage>
</organism>
<name>A0A6M3L9A8_9ZZZZ</name>
<dbReference type="GO" id="GO:0009295">
    <property type="term" value="C:nucleoid"/>
    <property type="evidence" value="ECO:0007669"/>
    <property type="project" value="TreeGrafter"/>
</dbReference>
<dbReference type="CDD" id="cd04496">
    <property type="entry name" value="SSB_OBF"/>
    <property type="match status" value="1"/>
</dbReference>
<dbReference type="InterPro" id="IPR011344">
    <property type="entry name" value="ssDNA-bd"/>
</dbReference>
<dbReference type="NCBIfam" id="TIGR00621">
    <property type="entry name" value="ssb"/>
    <property type="match status" value="1"/>
</dbReference>
<proteinExistence type="inferred from homology"/>
<evidence type="ECO:0000256" key="1">
    <source>
        <dbReference type="ARBA" id="ARBA00023125"/>
    </source>
</evidence>
<dbReference type="PROSITE" id="PS51304">
    <property type="entry name" value="GALECTIN"/>
    <property type="match status" value="1"/>
</dbReference>
<dbReference type="InterPro" id="IPR001079">
    <property type="entry name" value="Galectin_CRD"/>
</dbReference>
<evidence type="ECO:0000256" key="2">
    <source>
        <dbReference type="SAM" id="MobiDB-lite"/>
    </source>
</evidence>
<gene>
    <name evidence="4" type="ORF">MM415B03496_0012</name>
</gene>
<dbReference type="GO" id="GO:0030246">
    <property type="term" value="F:carbohydrate binding"/>
    <property type="evidence" value="ECO:0007669"/>
    <property type="project" value="InterPro"/>
</dbReference>
<dbReference type="PROSITE" id="PS50935">
    <property type="entry name" value="SSB"/>
    <property type="match status" value="1"/>
</dbReference>
<feature type="domain" description="Galectin" evidence="3">
    <location>
        <begin position="58"/>
        <end position="126"/>
    </location>
</feature>
<feature type="compositionally biased region" description="Basic and acidic residues" evidence="2">
    <location>
        <begin position="103"/>
        <end position="115"/>
    </location>
</feature>
<evidence type="ECO:0000313" key="4">
    <source>
        <dbReference type="EMBL" id="QJA91043.1"/>
    </source>
</evidence>
<reference evidence="4" key="1">
    <citation type="submission" date="2020-03" db="EMBL/GenBank/DDBJ databases">
        <title>The deep terrestrial virosphere.</title>
        <authorList>
            <person name="Holmfeldt K."/>
            <person name="Nilsson E."/>
            <person name="Simone D."/>
            <person name="Lopez-Fernandez M."/>
            <person name="Wu X."/>
            <person name="de Brujin I."/>
            <person name="Lundin D."/>
            <person name="Andersson A."/>
            <person name="Bertilsson S."/>
            <person name="Dopson M."/>
        </authorList>
    </citation>
    <scope>NUCLEOTIDE SEQUENCE</scope>
    <source>
        <strain evidence="4">MM415B03496</strain>
    </source>
</reference>
<dbReference type="PIRSF" id="PIRSF002070">
    <property type="entry name" value="SSB"/>
    <property type="match status" value="1"/>
</dbReference>
<dbReference type="Pfam" id="PF00436">
    <property type="entry name" value="SSB"/>
    <property type="match status" value="1"/>
</dbReference>
<dbReference type="InterPro" id="IPR000424">
    <property type="entry name" value="Primosome_PriB/ssb"/>
</dbReference>
<dbReference type="GO" id="GO:0006260">
    <property type="term" value="P:DNA replication"/>
    <property type="evidence" value="ECO:0007669"/>
    <property type="project" value="InterPro"/>
</dbReference>
<feature type="region of interest" description="Disordered" evidence="2">
    <location>
        <begin position="103"/>
        <end position="126"/>
    </location>
</feature>